<evidence type="ECO:0000256" key="1">
    <source>
        <dbReference type="SAM" id="SignalP"/>
    </source>
</evidence>
<dbReference type="EMBL" id="JACRYL010000007">
    <property type="protein sequence ID" value="MBC6110682.1"/>
    <property type="molecule type" value="Genomic_DNA"/>
</dbReference>
<dbReference type="RefSeq" id="WP_187071150.1">
    <property type="nucleotide sequence ID" value="NZ_JACRYL010000007.1"/>
</dbReference>
<dbReference type="Gene3D" id="3.40.50.1110">
    <property type="entry name" value="SGNH hydrolase"/>
    <property type="match status" value="1"/>
</dbReference>
<evidence type="ECO:0000313" key="2">
    <source>
        <dbReference type="EMBL" id="MBC6110682.1"/>
    </source>
</evidence>
<gene>
    <name evidence="2" type="ORF">H7U22_09605</name>
</gene>
<dbReference type="SUPFAM" id="SSF52266">
    <property type="entry name" value="SGNH hydrolase"/>
    <property type="match status" value="1"/>
</dbReference>
<protein>
    <submittedName>
        <fullName evidence="2">SGNH/GDSL hydrolase family protein</fullName>
    </submittedName>
</protein>
<feature type="chain" id="PRO_5047091452" evidence="1">
    <location>
        <begin position="19"/>
        <end position="258"/>
    </location>
</feature>
<dbReference type="InterPro" id="IPR001087">
    <property type="entry name" value="GDSL"/>
</dbReference>
<keyword evidence="2" id="KW-0378">Hydrolase</keyword>
<sequence>MKNILALILFLFPFCLCAQKTDLWVGDSQLQPTGPDFAQACFVRYSAVKYGRNFARFYQSGRTVQALDNNYPSTNSIEYAGEHNGLTTLSIQGDAWYAYVPQFNKVFVEAIVNDALSKTNAQNPVSVFKAKYKVVIIEKLLSLGWAKKDIKLINCPPVDASVSAYVKASPERIGALNVALSELGTEYGIQVIDINTPMNAINNFFADYTVDGLHGNALWHQLVADQIDLQITASESQGISSGLPRGKRFVIAPPLVTQ</sequence>
<comment type="caution">
    <text evidence="2">The sequence shown here is derived from an EMBL/GenBank/DDBJ whole genome shotgun (WGS) entry which is preliminary data.</text>
</comment>
<organism evidence="2 3">
    <name type="scientific">Pedobacter fastidiosus</name>
    <dbReference type="NCBI Taxonomy" id="2765361"/>
    <lineage>
        <taxon>Bacteria</taxon>
        <taxon>Pseudomonadati</taxon>
        <taxon>Bacteroidota</taxon>
        <taxon>Sphingobacteriia</taxon>
        <taxon>Sphingobacteriales</taxon>
        <taxon>Sphingobacteriaceae</taxon>
        <taxon>Pedobacter</taxon>
    </lineage>
</organism>
<name>A0ABR7KRG0_9SPHI</name>
<feature type="signal peptide" evidence="1">
    <location>
        <begin position="1"/>
        <end position="18"/>
    </location>
</feature>
<dbReference type="Proteomes" id="UP000652755">
    <property type="component" value="Unassembled WGS sequence"/>
</dbReference>
<dbReference type="Pfam" id="PF00657">
    <property type="entry name" value="Lipase_GDSL"/>
    <property type="match status" value="1"/>
</dbReference>
<accession>A0ABR7KRG0</accession>
<dbReference type="GO" id="GO:0016787">
    <property type="term" value="F:hydrolase activity"/>
    <property type="evidence" value="ECO:0007669"/>
    <property type="project" value="UniProtKB-KW"/>
</dbReference>
<keyword evidence="3" id="KW-1185">Reference proteome</keyword>
<keyword evidence="1" id="KW-0732">Signal</keyword>
<evidence type="ECO:0000313" key="3">
    <source>
        <dbReference type="Proteomes" id="UP000652755"/>
    </source>
</evidence>
<proteinExistence type="predicted"/>
<dbReference type="InterPro" id="IPR036514">
    <property type="entry name" value="SGNH_hydro_sf"/>
</dbReference>
<reference evidence="2 3" key="1">
    <citation type="submission" date="2020-08" db="EMBL/GenBank/DDBJ databases">
        <authorList>
            <person name="Sun Q."/>
            <person name="Inoue M."/>
        </authorList>
    </citation>
    <scope>NUCLEOTIDE SEQUENCE [LARGE SCALE GENOMIC DNA]</scope>
    <source>
        <strain evidence="2 3">CCM 8938</strain>
    </source>
</reference>